<keyword evidence="2" id="KW-0408">Iron</keyword>
<keyword evidence="2" id="KW-0479">Metal-binding</keyword>
<keyword evidence="7" id="KW-1185">Reference proteome</keyword>
<proteinExistence type="inferred from homology"/>
<dbReference type="SUPFAM" id="SSF51182">
    <property type="entry name" value="RmlC-like cupins"/>
    <property type="match status" value="1"/>
</dbReference>
<dbReference type="Proteomes" id="UP000295444">
    <property type="component" value="Unassembled WGS sequence"/>
</dbReference>
<dbReference type="RefSeq" id="WP_133853862.1">
    <property type="nucleotide sequence ID" value="NZ_SNXZ01000009.1"/>
</dbReference>
<comment type="similarity">
    <text evidence="1 3">Belongs to the pirin family.</text>
</comment>
<reference evidence="6 7" key="1">
    <citation type="submission" date="2019-03" db="EMBL/GenBank/DDBJ databases">
        <title>Genomic Encyclopedia of Type Strains, Phase IV (KMG-IV): sequencing the most valuable type-strain genomes for metagenomic binning, comparative biology and taxonomic classification.</title>
        <authorList>
            <person name="Goeker M."/>
        </authorList>
    </citation>
    <scope>NUCLEOTIDE SEQUENCE [LARGE SCALE GENOMIC DNA]</scope>
    <source>
        <strain evidence="6 7">DSM 45361</strain>
    </source>
</reference>
<dbReference type="OrthoDB" id="9780903at2"/>
<accession>A0A4R6RXJ9</accession>
<comment type="cofactor">
    <cofactor evidence="2">
        <name>Fe cation</name>
        <dbReference type="ChEBI" id="CHEBI:24875"/>
    </cofactor>
    <text evidence="2">Binds 1 Fe cation per subunit.</text>
</comment>
<organism evidence="6 7">
    <name type="scientific">Labedaea rhizosphaerae</name>
    <dbReference type="NCBI Taxonomy" id="598644"/>
    <lineage>
        <taxon>Bacteria</taxon>
        <taxon>Bacillati</taxon>
        <taxon>Actinomycetota</taxon>
        <taxon>Actinomycetes</taxon>
        <taxon>Pseudonocardiales</taxon>
        <taxon>Pseudonocardiaceae</taxon>
        <taxon>Labedaea</taxon>
    </lineage>
</organism>
<dbReference type="GO" id="GO:0046872">
    <property type="term" value="F:metal ion binding"/>
    <property type="evidence" value="ECO:0007669"/>
    <property type="project" value="UniProtKB-KW"/>
</dbReference>
<dbReference type="EMBL" id="SNXZ01000009">
    <property type="protein sequence ID" value="TDP91065.1"/>
    <property type="molecule type" value="Genomic_DNA"/>
</dbReference>
<sequence>MSVFEPDPMMLPREVPLGGPRAMLVRRSLPGKQRRTVGAWCFSDAYGPTELAAAPGMQVPPHPHIGLQTATWLVDGQVRHRDSLGNDVLIRPGQLNLMTAGHGIAHAEHSPGRHGPVLHGVQLWIALPDSARETKPHFEHHEDLPTFDVDDATTTVLAGSVAGHTSPARVYTPLVGAEFAIPARGTAVVPLEPDFEHAVLSLGEPVRVDGIEVPTGALRYLDPGTKSVTLGAGAAAKALLIGGVPFEERLVMWWNFVARTHDEIVEARAAWEAERESPGERFGAVAHYDAAEGGAALPAPALPNARLRARGRIHD</sequence>
<evidence type="ECO:0000313" key="6">
    <source>
        <dbReference type="EMBL" id="TDP91065.1"/>
    </source>
</evidence>
<dbReference type="Gene3D" id="2.60.120.10">
    <property type="entry name" value="Jelly Rolls"/>
    <property type="match status" value="2"/>
</dbReference>
<dbReference type="CDD" id="cd02909">
    <property type="entry name" value="cupin_pirin_N"/>
    <property type="match status" value="1"/>
</dbReference>
<evidence type="ECO:0000259" key="5">
    <source>
        <dbReference type="Pfam" id="PF05726"/>
    </source>
</evidence>
<gene>
    <name evidence="6" type="ORF">EV186_10957</name>
</gene>
<feature type="binding site" evidence="2">
    <location>
        <position position="106"/>
    </location>
    <ligand>
        <name>Fe cation</name>
        <dbReference type="ChEBI" id="CHEBI:24875"/>
    </ligand>
</feature>
<dbReference type="InterPro" id="IPR003829">
    <property type="entry name" value="Pirin_N_dom"/>
</dbReference>
<dbReference type="Pfam" id="PF05726">
    <property type="entry name" value="Pirin_C"/>
    <property type="match status" value="1"/>
</dbReference>
<protein>
    <recommendedName>
        <fullName evidence="8">Pirin</fullName>
    </recommendedName>
</protein>
<evidence type="ECO:0000256" key="2">
    <source>
        <dbReference type="PIRSR" id="PIRSR006232-1"/>
    </source>
</evidence>
<dbReference type="PANTHER" id="PTHR13903">
    <property type="entry name" value="PIRIN-RELATED"/>
    <property type="match status" value="1"/>
</dbReference>
<dbReference type="InterPro" id="IPR008778">
    <property type="entry name" value="Pirin_C_dom"/>
</dbReference>
<dbReference type="Pfam" id="PF02678">
    <property type="entry name" value="Pirin"/>
    <property type="match status" value="1"/>
</dbReference>
<feature type="binding site" evidence="2">
    <location>
        <position position="64"/>
    </location>
    <ligand>
        <name>Fe cation</name>
        <dbReference type="ChEBI" id="CHEBI:24875"/>
    </ligand>
</feature>
<evidence type="ECO:0000313" key="7">
    <source>
        <dbReference type="Proteomes" id="UP000295444"/>
    </source>
</evidence>
<dbReference type="PANTHER" id="PTHR13903:SF8">
    <property type="entry name" value="PIRIN"/>
    <property type="match status" value="1"/>
</dbReference>
<evidence type="ECO:0000256" key="1">
    <source>
        <dbReference type="ARBA" id="ARBA00008416"/>
    </source>
</evidence>
<evidence type="ECO:0008006" key="8">
    <source>
        <dbReference type="Google" id="ProtNLM"/>
    </source>
</evidence>
<feature type="binding site" evidence="2">
    <location>
        <position position="62"/>
    </location>
    <ligand>
        <name>Fe cation</name>
        <dbReference type="ChEBI" id="CHEBI:24875"/>
    </ligand>
</feature>
<feature type="binding site" evidence="2">
    <location>
        <position position="108"/>
    </location>
    <ligand>
        <name>Fe cation</name>
        <dbReference type="ChEBI" id="CHEBI:24875"/>
    </ligand>
</feature>
<dbReference type="InterPro" id="IPR014710">
    <property type="entry name" value="RmlC-like_jellyroll"/>
</dbReference>
<dbReference type="AlphaFoldDB" id="A0A4R6RXJ9"/>
<name>A0A4R6RXJ9_LABRH</name>
<comment type="caution">
    <text evidence="6">The sequence shown here is derived from an EMBL/GenBank/DDBJ whole genome shotgun (WGS) entry which is preliminary data.</text>
</comment>
<feature type="domain" description="Pirin C-terminal" evidence="5">
    <location>
        <begin position="178"/>
        <end position="275"/>
    </location>
</feature>
<evidence type="ECO:0000256" key="3">
    <source>
        <dbReference type="RuleBase" id="RU003457"/>
    </source>
</evidence>
<feature type="domain" description="Pirin N-terminal" evidence="4">
    <location>
        <begin position="25"/>
        <end position="125"/>
    </location>
</feature>
<dbReference type="PIRSF" id="PIRSF006232">
    <property type="entry name" value="Pirin"/>
    <property type="match status" value="1"/>
</dbReference>
<dbReference type="InterPro" id="IPR011051">
    <property type="entry name" value="RmlC_Cupin_sf"/>
</dbReference>
<dbReference type="InterPro" id="IPR012093">
    <property type="entry name" value="Pirin"/>
</dbReference>
<evidence type="ECO:0000259" key="4">
    <source>
        <dbReference type="Pfam" id="PF02678"/>
    </source>
</evidence>